<evidence type="ECO:0000313" key="2">
    <source>
        <dbReference type="Proteomes" id="UP000309215"/>
    </source>
</evidence>
<name>A0A4U1J1W5_9BACT</name>
<gene>
    <name evidence="1" type="ORF">E8A74_32935</name>
</gene>
<dbReference type="EMBL" id="SSMQ01000043">
    <property type="protein sequence ID" value="TKD00947.1"/>
    <property type="molecule type" value="Genomic_DNA"/>
</dbReference>
<dbReference type="RefSeq" id="WP_136933086.1">
    <property type="nucleotide sequence ID" value="NZ_SSMQ01000043.1"/>
</dbReference>
<organism evidence="1 2">
    <name type="scientific">Polyangium fumosum</name>
    <dbReference type="NCBI Taxonomy" id="889272"/>
    <lineage>
        <taxon>Bacteria</taxon>
        <taxon>Pseudomonadati</taxon>
        <taxon>Myxococcota</taxon>
        <taxon>Polyangia</taxon>
        <taxon>Polyangiales</taxon>
        <taxon>Polyangiaceae</taxon>
        <taxon>Polyangium</taxon>
    </lineage>
</organism>
<sequence>MTSRESLAERILSRPLRSIHDVLAVMEMIHGALPSADGVHAFNELYAFVTDRIRQELDRGRFSTPVLIEELDVVFAALYFDAFVAELGAPGSSPRAWQPLFEARHDRSIARLQHALCGMNAHINHDLAIAVVETCTRKSIEPRRGTGFFDDYLLINEILEDAEKVATKKLATGFLRDVEEALGRVDNMMAVWSVRKARDAAWANAEVLWTLRGNDLLYDAFLQTIDRMTGFAGRGLLLPRGLGGEPGT</sequence>
<dbReference type="Proteomes" id="UP000309215">
    <property type="component" value="Unassembled WGS sequence"/>
</dbReference>
<dbReference type="OrthoDB" id="583431at2"/>
<reference evidence="1 2" key="1">
    <citation type="submission" date="2019-04" db="EMBL/GenBank/DDBJ databases">
        <authorList>
            <person name="Li Y."/>
            <person name="Wang J."/>
        </authorList>
    </citation>
    <scope>NUCLEOTIDE SEQUENCE [LARGE SCALE GENOMIC DNA]</scope>
    <source>
        <strain evidence="1 2">DSM 14668</strain>
    </source>
</reference>
<dbReference type="AlphaFoldDB" id="A0A4U1J1W5"/>
<dbReference type="InterPro" id="IPR046037">
    <property type="entry name" value="DUF5995"/>
</dbReference>
<proteinExistence type="predicted"/>
<comment type="caution">
    <text evidence="1">The sequence shown here is derived from an EMBL/GenBank/DDBJ whole genome shotgun (WGS) entry which is preliminary data.</text>
</comment>
<accession>A0A4U1J1W5</accession>
<evidence type="ECO:0000313" key="1">
    <source>
        <dbReference type="EMBL" id="TKD00947.1"/>
    </source>
</evidence>
<keyword evidence="2" id="KW-1185">Reference proteome</keyword>
<protein>
    <submittedName>
        <fullName evidence="1">Uncharacterized protein</fullName>
    </submittedName>
</protein>
<dbReference type="Pfam" id="PF19458">
    <property type="entry name" value="DUF5995"/>
    <property type="match status" value="1"/>
</dbReference>